<accession>A0A5J5IIQ0</accession>
<dbReference type="InterPro" id="IPR017853">
    <property type="entry name" value="GH"/>
</dbReference>
<dbReference type="InterPro" id="IPR037524">
    <property type="entry name" value="PA14/GLEYA"/>
</dbReference>
<dbReference type="GO" id="GO:0004563">
    <property type="term" value="F:beta-N-acetylhexosaminidase activity"/>
    <property type="evidence" value="ECO:0007669"/>
    <property type="project" value="UniProtKB-EC"/>
</dbReference>
<name>A0A5J5IIQ0_9BACT</name>
<feature type="active site" description="Proton donor" evidence="6">
    <location>
        <position position="354"/>
    </location>
</feature>
<dbReference type="AlphaFoldDB" id="A0A5J5IIQ0"/>
<dbReference type="GO" id="GO:0016020">
    <property type="term" value="C:membrane"/>
    <property type="evidence" value="ECO:0007669"/>
    <property type="project" value="TreeGrafter"/>
</dbReference>
<dbReference type="Pfam" id="PF00728">
    <property type="entry name" value="Glyco_hydro_20"/>
    <property type="match status" value="1"/>
</dbReference>
<dbReference type="SUPFAM" id="SSF56988">
    <property type="entry name" value="Anthrax protective antigen"/>
    <property type="match status" value="1"/>
</dbReference>
<dbReference type="Pfam" id="PF07691">
    <property type="entry name" value="PA14"/>
    <property type="match status" value="1"/>
</dbReference>
<keyword evidence="7" id="KW-0732">Signal</keyword>
<keyword evidence="10" id="KW-1185">Reference proteome</keyword>
<dbReference type="Gene3D" id="3.30.379.10">
    <property type="entry name" value="Chitobiase/beta-hexosaminidase domain 2-like"/>
    <property type="match status" value="1"/>
</dbReference>
<dbReference type="InterPro" id="IPR015883">
    <property type="entry name" value="Glyco_hydro_20_cat"/>
</dbReference>
<evidence type="ECO:0000256" key="5">
    <source>
        <dbReference type="ARBA" id="ARBA00023295"/>
    </source>
</evidence>
<dbReference type="GO" id="GO:0005975">
    <property type="term" value="P:carbohydrate metabolic process"/>
    <property type="evidence" value="ECO:0007669"/>
    <property type="project" value="InterPro"/>
</dbReference>
<sequence length="775" mass="87294">MNRLLSVCLLVIAFISLPRNKTMAQQKNTSDNYPIIPYPSHLQPAKGSFIINQSTVISYAKLFTNEAEYLQKLLQNATGYSIKVNTGKKSPAGEIIFEQKNTIISNEGYQLSIHPGKIVLSAKYPAGIFRGIETIRQLLPVAAESKAVKAQNVSLPAADITDAPMYSWRGMHLDVARHFFSIAYLKKFIDVMALYKMNKLHLHLSDDQGWRIEIKKYPKLTEEGAWRTFNNQDSDCVKMAETNPDMAIDTEHIIHKDGKTLYGGFYTQEQMKELVAYAAKKYIDIIPEIDMPGHMMAAIRAYPFLSCDGGSKWGELFSTPICPCNESTFVFAENVYKEIFSIFPSEYVHLGADEVDRKEWAKSTACRELMQKEGLNNVDELQSYFVKRMEKFFNANGKKLIGWDEILEGGVSKTAYVMYWRSWVPDAPVKAAKNGNYVIMTPGNPLYFDGMPDAQSVKAVYDFNVVPKGLTAAEAKFIIGAQANIWTEHIPSEKRADFMYMPRMTALAERLWSNTNDYDNYHSRLQQQFKRLDALKVHYRLPDITGIAEQNVFTDKAILNVKSPLPGLQIHYTTNGGIPEISSPVFNKPITIEKPLVIKLAAFTKSGSRGDIYTLHYKKEQYAIPIMPPGSLKQGLNCNYYKQFFKTSTALAGTKPDSVFIAKNFIVPASINAPSFGLQYKGYIDVPQTGIYTFYLTCDDGGILNIANREVVNNDGLHSAIQKTGQVALKKGLQPFLLNFIEGGGGFKLDLKHSREHEKPADIPESWLKYEPVKN</sequence>
<dbReference type="RefSeq" id="WP_150412998.1">
    <property type="nucleotide sequence ID" value="NZ_VYQF01000001.1"/>
</dbReference>
<dbReference type="SMART" id="SM00758">
    <property type="entry name" value="PA14"/>
    <property type="match status" value="1"/>
</dbReference>
<dbReference type="Gene3D" id="3.90.182.10">
    <property type="entry name" value="Toxin - Anthrax Protective Antigen,domain 1"/>
    <property type="match status" value="1"/>
</dbReference>
<keyword evidence="4 9" id="KW-0378">Hydrolase</keyword>
<comment type="similarity">
    <text evidence="2">Belongs to the glycosyl hydrolase 20 family.</text>
</comment>
<dbReference type="CDD" id="cd06563">
    <property type="entry name" value="GH20_chitobiase-like"/>
    <property type="match status" value="1"/>
</dbReference>
<dbReference type="PROSITE" id="PS51820">
    <property type="entry name" value="PA14"/>
    <property type="match status" value="1"/>
</dbReference>
<gene>
    <name evidence="9" type="ORF">FW778_02400</name>
</gene>
<dbReference type="EC" id="3.2.1.52" evidence="3"/>
<evidence type="ECO:0000256" key="7">
    <source>
        <dbReference type="SAM" id="SignalP"/>
    </source>
</evidence>
<comment type="caution">
    <text evidence="9">The sequence shown here is derived from an EMBL/GenBank/DDBJ whole genome shotgun (WGS) entry which is preliminary data.</text>
</comment>
<dbReference type="EMBL" id="VYQF01000001">
    <property type="protein sequence ID" value="KAA9040909.1"/>
    <property type="molecule type" value="Genomic_DNA"/>
</dbReference>
<evidence type="ECO:0000313" key="9">
    <source>
        <dbReference type="EMBL" id="KAA9040909.1"/>
    </source>
</evidence>
<dbReference type="SUPFAM" id="SSF55545">
    <property type="entry name" value="beta-N-acetylhexosaminidase-like domain"/>
    <property type="match status" value="1"/>
</dbReference>
<comment type="catalytic activity">
    <reaction evidence="1">
        <text>Hydrolysis of terminal non-reducing N-acetyl-D-hexosamine residues in N-acetyl-beta-D-hexosaminides.</text>
        <dbReference type="EC" id="3.2.1.52"/>
    </reaction>
</comment>
<dbReference type="Pfam" id="PF13290">
    <property type="entry name" value="CHB_HEX_C_1"/>
    <property type="match status" value="1"/>
</dbReference>
<dbReference type="InterPro" id="IPR059177">
    <property type="entry name" value="GH29D-like_dom"/>
</dbReference>
<dbReference type="Gene3D" id="3.20.20.80">
    <property type="entry name" value="Glycosidases"/>
    <property type="match status" value="1"/>
</dbReference>
<organism evidence="9 10">
    <name type="scientific">Ginsengibacter hankyongi</name>
    <dbReference type="NCBI Taxonomy" id="2607284"/>
    <lineage>
        <taxon>Bacteria</taxon>
        <taxon>Pseudomonadati</taxon>
        <taxon>Bacteroidota</taxon>
        <taxon>Chitinophagia</taxon>
        <taxon>Chitinophagales</taxon>
        <taxon>Chitinophagaceae</taxon>
        <taxon>Ginsengibacter</taxon>
    </lineage>
</organism>
<dbReference type="InterPro" id="IPR011658">
    <property type="entry name" value="PA14_dom"/>
</dbReference>
<reference evidence="9 10" key="1">
    <citation type="submission" date="2019-09" db="EMBL/GenBank/DDBJ databases">
        <title>Draft genome sequence of Ginsengibacter sp. BR5-29.</title>
        <authorList>
            <person name="Im W.-T."/>
        </authorList>
    </citation>
    <scope>NUCLEOTIDE SEQUENCE [LARGE SCALE GENOMIC DNA]</scope>
    <source>
        <strain evidence="9 10">BR5-29</strain>
    </source>
</reference>
<dbReference type="PANTHER" id="PTHR22600">
    <property type="entry name" value="BETA-HEXOSAMINIDASE"/>
    <property type="match status" value="1"/>
</dbReference>
<dbReference type="PRINTS" id="PR00738">
    <property type="entry name" value="GLHYDRLASE20"/>
</dbReference>
<evidence type="ECO:0000256" key="3">
    <source>
        <dbReference type="ARBA" id="ARBA00012663"/>
    </source>
</evidence>
<dbReference type="InterPro" id="IPR015882">
    <property type="entry name" value="HEX_bac_N"/>
</dbReference>
<dbReference type="Pfam" id="PF02838">
    <property type="entry name" value="Glyco_hydro_20b"/>
    <property type="match status" value="1"/>
</dbReference>
<dbReference type="InterPro" id="IPR025705">
    <property type="entry name" value="Beta_hexosaminidase_sua/sub"/>
</dbReference>
<evidence type="ECO:0000256" key="2">
    <source>
        <dbReference type="ARBA" id="ARBA00006285"/>
    </source>
</evidence>
<protein>
    <recommendedName>
        <fullName evidence="3">beta-N-acetylhexosaminidase</fullName>
        <ecNumber evidence="3">3.2.1.52</ecNumber>
    </recommendedName>
</protein>
<feature type="signal peptide" evidence="7">
    <location>
        <begin position="1"/>
        <end position="24"/>
    </location>
</feature>
<dbReference type="PANTHER" id="PTHR22600:SF57">
    <property type="entry name" value="BETA-N-ACETYLHEXOSAMINIDASE"/>
    <property type="match status" value="1"/>
</dbReference>
<evidence type="ECO:0000313" key="10">
    <source>
        <dbReference type="Proteomes" id="UP000326903"/>
    </source>
</evidence>
<evidence type="ECO:0000256" key="1">
    <source>
        <dbReference type="ARBA" id="ARBA00001231"/>
    </source>
</evidence>
<evidence type="ECO:0000256" key="6">
    <source>
        <dbReference type="PIRSR" id="PIRSR625705-1"/>
    </source>
</evidence>
<dbReference type="InterPro" id="IPR029018">
    <property type="entry name" value="Hex-like_dom2"/>
</dbReference>
<feature type="domain" description="PA14" evidence="8">
    <location>
        <begin position="631"/>
        <end position="767"/>
    </location>
</feature>
<evidence type="ECO:0000256" key="4">
    <source>
        <dbReference type="ARBA" id="ARBA00022801"/>
    </source>
</evidence>
<dbReference type="GO" id="GO:0030203">
    <property type="term" value="P:glycosaminoglycan metabolic process"/>
    <property type="evidence" value="ECO:0007669"/>
    <property type="project" value="TreeGrafter"/>
</dbReference>
<evidence type="ECO:0000259" key="8">
    <source>
        <dbReference type="PROSITE" id="PS51820"/>
    </source>
</evidence>
<feature type="chain" id="PRO_5023848315" description="beta-N-acetylhexosaminidase" evidence="7">
    <location>
        <begin position="25"/>
        <end position="775"/>
    </location>
</feature>
<dbReference type="Proteomes" id="UP000326903">
    <property type="component" value="Unassembled WGS sequence"/>
</dbReference>
<keyword evidence="5" id="KW-0326">Glycosidase</keyword>
<dbReference type="SUPFAM" id="SSF51445">
    <property type="entry name" value="(Trans)glycosidases"/>
    <property type="match status" value="1"/>
</dbReference>
<proteinExistence type="inferred from homology"/>